<proteinExistence type="predicted"/>
<organism evidence="2 3">
    <name type="scientific">Salana multivorans</name>
    <dbReference type="NCBI Taxonomy" id="120377"/>
    <lineage>
        <taxon>Bacteria</taxon>
        <taxon>Bacillati</taxon>
        <taxon>Actinomycetota</taxon>
        <taxon>Actinomycetes</taxon>
        <taxon>Micrococcales</taxon>
        <taxon>Beutenbergiaceae</taxon>
        <taxon>Salana</taxon>
    </lineage>
</organism>
<dbReference type="Proteomes" id="UP000275356">
    <property type="component" value="Unassembled WGS sequence"/>
</dbReference>
<feature type="region of interest" description="Disordered" evidence="1">
    <location>
        <begin position="1"/>
        <end position="28"/>
    </location>
</feature>
<keyword evidence="3" id="KW-1185">Reference proteome</keyword>
<protein>
    <submittedName>
        <fullName evidence="2">Uncharacterized protein</fullName>
    </submittedName>
</protein>
<evidence type="ECO:0000313" key="3">
    <source>
        <dbReference type="Proteomes" id="UP000275356"/>
    </source>
</evidence>
<dbReference type="EMBL" id="RKHQ01000002">
    <property type="protein sequence ID" value="ROR93782.1"/>
    <property type="molecule type" value="Genomic_DNA"/>
</dbReference>
<reference evidence="2 3" key="1">
    <citation type="submission" date="2018-11" db="EMBL/GenBank/DDBJ databases">
        <title>Sequencing the genomes of 1000 actinobacteria strains.</title>
        <authorList>
            <person name="Klenk H.-P."/>
        </authorList>
    </citation>
    <scope>NUCLEOTIDE SEQUENCE [LARGE SCALE GENOMIC DNA]</scope>
    <source>
        <strain evidence="2 3">DSM 13521</strain>
    </source>
</reference>
<name>A0A3N2D1X9_9MICO</name>
<dbReference type="RefSeq" id="WP_170169525.1">
    <property type="nucleotide sequence ID" value="NZ_CALFQU010000026.1"/>
</dbReference>
<comment type="caution">
    <text evidence="2">The sequence shown here is derived from an EMBL/GenBank/DDBJ whole genome shotgun (WGS) entry which is preliminary data.</text>
</comment>
<sequence>MSAPRPGPTPGQHEGPRPLDVDGLLPDPVDLEEMPVRQHVAVFETLHARLAEQLDDQA</sequence>
<accession>A0A3N2D1X9</accession>
<evidence type="ECO:0000256" key="1">
    <source>
        <dbReference type="SAM" id="MobiDB-lite"/>
    </source>
</evidence>
<evidence type="ECO:0000313" key="2">
    <source>
        <dbReference type="EMBL" id="ROR93782.1"/>
    </source>
</evidence>
<dbReference type="AlphaFoldDB" id="A0A3N2D1X9"/>
<gene>
    <name evidence="2" type="ORF">EDD28_3206</name>
</gene>